<dbReference type="Pfam" id="PF09349">
    <property type="entry name" value="OHCU_decarbox"/>
    <property type="match status" value="1"/>
</dbReference>
<keyword evidence="6" id="KW-0456">Lyase</keyword>
<dbReference type="Proteomes" id="UP000289738">
    <property type="component" value="Chromosome B08"/>
</dbReference>
<dbReference type="Gene3D" id="1.10.3330.10">
    <property type="entry name" value="Oxo-4-hydroxy-4-carboxy-5-ureidoimidazoline decarboxylase"/>
    <property type="match status" value="2"/>
</dbReference>
<dbReference type="PANTHER" id="PTHR43466">
    <property type="entry name" value="2-OXO-4-HYDROXY-4-CARBOXY-5-UREIDOIMIDAZOLINE DECARBOXYLASE-RELATED"/>
    <property type="match status" value="1"/>
</dbReference>
<dbReference type="GO" id="GO:0019628">
    <property type="term" value="P:urate catabolic process"/>
    <property type="evidence" value="ECO:0007669"/>
    <property type="project" value="TreeGrafter"/>
</dbReference>
<dbReference type="EC" id="4.1.1.97" evidence="3"/>
<evidence type="ECO:0000256" key="5">
    <source>
        <dbReference type="ARBA" id="ARBA00022793"/>
    </source>
</evidence>
<evidence type="ECO:0000256" key="3">
    <source>
        <dbReference type="ARBA" id="ARBA00012257"/>
    </source>
</evidence>
<evidence type="ECO:0000313" key="8">
    <source>
        <dbReference type="EMBL" id="RYQ97878.1"/>
    </source>
</evidence>
<feature type="domain" description="Oxo-4-hydroxy-4-carboxy-5-ureidoimidazoline decarboxylase" evidence="7">
    <location>
        <begin position="13"/>
        <end position="132"/>
    </location>
</feature>
<dbReference type="InterPro" id="IPR036778">
    <property type="entry name" value="OHCU_decarboxylase_sf"/>
</dbReference>
<evidence type="ECO:0000256" key="6">
    <source>
        <dbReference type="ARBA" id="ARBA00023239"/>
    </source>
</evidence>
<dbReference type="GO" id="GO:0005777">
    <property type="term" value="C:peroxisome"/>
    <property type="evidence" value="ECO:0007669"/>
    <property type="project" value="TreeGrafter"/>
</dbReference>
<gene>
    <name evidence="8" type="ORF">Ahy_B08g093955</name>
</gene>
<accession>A0A444Y7F9</accession>
<keyword evidence="4" id="KW-0659">Purine metabolism</keyword>
<evidence type="ECO:0000313" key="9">
    <source>
        <dbReference type="Proteomes" id="UP000289738"/>
    </source>
</evidence>
<proteinExistence type="predicted"/>
<sequence length="264" mass="30503">MSKVSGITRQVEMNDFSSCCSSPTFTTEMAVATPFSSLEHAIAVARDIWFRKVNVRCWLEAISGRPCFKEYLKTANNYTRQELHKWGSMYEKRFGYTFVTCASGKNSSEILAKLKTRFRNDHVVELDIASKEEMKYIELHITDLLSKRYAQSTNKGDVLTEYSGEVVKDSLDGIETDSAENLDEISSVRIDISMQSDNKKVSEEDKETFDNQQIQDHVYVAKRGFDLNKMPWYGDEIPDPVTRESHRFLTEYFHPGQYDVEEKF</sequence>
<name>A0A444Y7F9_ARAHY</name>
<keyword evidence="9" id="KW-1185">Reference proteome</keyword>
<dbReference type="PANTHER" id="PTHR43466:SF1">
    <property type="entry name" value="2-OXO-4-HYDROXY-4-CARBOXY-5-UREIDOIMIDAZOLINE DECARBOXYLASE-RELATED"/>
    <property type="match status" value="1"/>
</dbReference>
<evidence type="ECO:0000256" key="1">
    <source>
        <dbReference type="ARBA" id="ARBA00001163"/>
    </source>
</evidence>
<comment type="caution">
    <text evidence="8">The sequence shown here is derived from an EMBL/GenBank/DDBJ whole genome shotgun (WGS) entry which is preliminary data.</text>
</comment>
<dbReference type="GO" id="GO:0051997">
    <property type="term" value="F:2-oxo-4-hydroxy-4-carboxy-5-ureidoimidazoline decarboxylase activity"/>
    <property type="evidence" value="ECO:0007669"/>
    <property type="project" value="UniProtKB-EC"/>
</dbReference>
<evidence type="ECO:0000256" key="4">
    <source>
        <dbReference type="ARBA" id="ARBA00022631"/>
    </source>
</evidence>
<dbReference type="SUPFAM" id="SSF158694">
    <property type="entry name" value="UraD-Like"/>
    <property type="match status" value="1"/>
</dbReference>
<dbReference type="GO" id="GO:0006144">
    <property type="term" value="P:purine nucleobase metabolic process"/>
    <property type="evidence" value="ECO:0007669"/>
    <property type="project" value="UniProtKB-KW"/>
</dbReference>
<comment type="catalytic activity">
    <reaction evidence="1">
        <text>5-hydroxy-2-oxo-4-ureido-2,5-dihydro-1H-imidazole-5-carboxylate + H(+) = (S)-allantoin + CO2</text>
        <dbReference type="Rhea" id="RHEA:26301"/>
        <dbReference type="ChEBI" id="CHEBI:15378"/>
        <dbReference type="ChEBI" id="CHEBI:15678"/>
        <dbReference type="ChEBI" id="CHEBI:16526"/>
        <dbReference type="ChEBI" id="CHEBI:58639"/>
        <dbReference type="EC" id="4.1.1.97"/>
    </reaction>
</comment>
<reference evidence="8 9" key="1">
    <citation type="submission" date="2019-01" db="EMBL/GenBank/DDBJ databases">
        <title>Sequencing of cultivated peanut Arachis hypogaea provides insights into genome evolution and oil improvement.</title>
        <authorList>
            <person name="Chen X."/>
        </authorList>
    </citation>
    <scope>NUCLEOTIDE SEQUENCE [LARGE SCALE GENOMIC DNA]</scope>
    <source>
        <strain evidence="9">cv. Fuhuasheng</strain>
        <tissue evidence="8">Leaves</tissue>
    </source>
</reference>
<keyword evidence="5" id="KW-0210">Decarboxylase</keyword>
<evidence type="ECO:0000256" key="2">
    <source>
        <dbReference type="ARBA" id="ARBA00004754"/>
    </source>
</evidence>
<dbReference type="AlphaFoldDB" id="A0A444Y7F9"/>
<dbReference type="InterPro" id="IPR018020">
    <property type="entry name" value="OHCU_decarboxylase"/>
</dbReference>
<evidence type="ECO:0000259" key="7">
    <source>
        <dbReference type="Pfam" id="PF09349"/>
    </source>
</evidence>
<protein>
    <recommendedName>
        <fullName evidence="3">2-oxo-4-hydroxy-4-carboxy-5-ureidoimidazoline decarboxylase</fullName>
        <ecNumber evidence="3">4.1.1.97</ecNumber>
    </recommendedName>
</protein>
<comment type="pathway">
    <text evidence="2">Purine metabolism; urate degradation; (S)-allantoin from urate: step 3/3.</text>
</comment>
<dbReference type="STRING" id="3818.A0A444Y7F9"/>
<organism evidence="8 9">
    <name type="scientific">Arachis hypogaea</name>
    <name type="common">Peanut</name>
    <dbReference type="NCBI Taxonomy" id="3818"/>
    <lineage>
        <taxon>Eukaryota</taxon>
        <taxon>Viridiplantae</taxon>
        <taxon>Streptophyta</taxon>
        <taxon>Embryophyta</taxon>
        <taxon>Tracheophyta</taxon>
        <taxon>Spermatophyta</taxon>
        <taxon>Magnoliopsida</taxon>
        <taxon>eudicotyledons</taxon>
        <taxon>Gunneridae</taxon>
        <taxon>Pentapetalae</taxon>
        <taxon>rosids</taxon>
        <taxon>fabids</taxon>
        <taxon>Fabales</taxon>
        <taxon>Fabaceae</taxon>
        <taxon>Papilionoideae</taxon>
        <taxon>50 kb inversion clade</taxon>
        <taxon>dalbergioids sensu lato</taxon>
        <taxon>Dalbergieae</taxon>
        <taxon>Pterocarpus clade</taxon>
        <taxon>Arachis</taxon>
    </lineage>
</organism>
<dbReference type="EMBL" id="SDMP01000018">
    <property type="protein sequence ID" value="RYQ97878.1"/>
    <property type="molecule type" value="Genomic_DNA"/>
</dbReference>